<protein>
    <submittedName>
        <fullName evidence="3">Zn-ribbon domain-containing OB-fold protein</fullName>
    </submittedName>
</protein>
<name>A0A7T4QYF1_9GAMM</name>
<proteinExistence type="predicted"/>
<dbReference type="SUPFAM" id="SSF50249">
    <property type="entry name" value="Nucleic acid-binding proteins"/>
    <property type="match status" value="1"/>
</dbReference>
<feature type="domain" description="ChsH2 rubredoxin-like zinc ribbon" evidence="2">
    <location>
        <begin position="28"/>
        <end position="62"/>
    </location>
</feature>
<dbReference type="InterPro" id="IPR022002">
    <property type="entry name" value="ChsH2_Znr"/>
</dbReference>
<evidence type="ECO:0000313" key="4">
    <source>
        <dbReference type="Proteomes" id="UP000596063"/>
    </source>
</evidence>
<dbReference type="RefSeq" id="WP_198568494.1">
    <property type="nucleotide sequence ID" value="NZ_CP066167.1"/>
</dbReference>
<dbReference type="Proteomes" id="UP000596063">
    <property type="component" value="Chromosome"/>
</dbReference>
<dbReference type="AlphaFoldDB" id="A0A7T4QYF1"/>
<reference evidence="3 4" key="1">
    <citation type="submission" date="2020-12" db="EMBL/GenBank/DDBJ databases">
        <authorList>
            <person name="Shan Y."/>
        </authorList>
    </citation>
    <scope>NUCLEOTIDE SEQUENCE [LARGE SCALE GENOMIC DNA]</scope>
    <source>
        <strain evidence="4">csc3.9</strain>
    </source>
</reference>
<dbReference type="InterPro" id="IPR012340">
    <property type="entry name" value="NA-bd_OB-fold"/>
</dbReference>
<dbReference type="KEGG" id="snan:I6N98_11435"/>
<dbReference type="Pfam" id="PF12172">
    <property type="entry name" value="zf-ChsH2"/>
    <property type="match status" value="1"/>
</dbReference>
<accession>A0A7T4QYF1</accession>
<evidence type="ECO:0000259" key="1">
    <source>
        <dbReference type="Pfam" id="PF01796"/>
    </source>
</evidence>
<dbReference type="PANTHER" id="PTHR34075">
    <property type="entry name" value="BLR3430 PROTEIN"/>
    <property type="match status" value="1"/>
</dbReference>
<evidence type="ECO:0000259" key="2">
    <source>
        <dbReference type="Pfam" id="PF12172"/>
    </source>
</evidence>
<gene>
    <name evidence="3" type="ORF">I6N98_11435</name>
</gene>
<evidence type="ECO:0000313" key="3">
    <source>
        <dbReference type="EMBL" id="QQD16992.1"/>
    </source>
</evidence>
<dbReference type="EMBL" id="CP066167">
    <property type="protein sequence ID" value="QQD16992.1"/>
    <property type="molecule type" value="Genomic_DNA"/>
</dbReference>
<dbReference type="InterPro" id="IPR052513">
    <property type="entry name" value="Thioester_dehydratase-like"/>
</dbReference>
<dbReference type="InterPro" id="IPR002878">
    <property type="entry name" value="ChsH2_C"/>
</dbReference>
<keyword evidence="4" id="KW-1185">Reference proteome</keyword>
<dbReference type="Pfam" id="PF01796">
    <property type="entry name" value="OB_ChsH2_C"/>
    <property type="match status" value="1"/>
</dbReference>
<dbReference type="PANTHER" id="PTHR34075:SF5">
    <property type="entry name" value="BLR3430 PROTEIN"/>
    <property type="match status" value="1"/>
</dbReference>
<sequence length="160" mass="17785">MTEGTAAPGQQGDVQAAIDGWYTLDHSQPQLLGSRCTECGSYYFPKTLSYCRNPQCDSSDFEEVPLSRHGKIWSYTNACYKPPEPFVADDPFEPFAIAAVELEKEQMIVMGQVVKGIDTDQLKVGQDVELVLETLHQEDGVDKVIWKWQPVNTNPAEAAS</sequence>
<feature type="domain" description="ChsH2 C-terminal OB-fold" evidence="1">
    <location>
        <begin position="63"/>
        <end position="132"/>
    </location>
</feature>
<organism evidence="3 4">
    <name type="scientific">Spongiibacter nanhainus</name>
    <dbReference type="NCBI Taxonomy" id="2794344"/>
    <lineage>
        <taxon>Bacteria</taxon>
        <taxon>Pseudomonadati</taxon>
        <taxon>Pseudomonadota</taxon>
        <taxon>Gammaproteobacteria</taxon>
        <taxon>Cellvibrionales</taxon>
        <taxon>Spongiibacteraceae</taxon>
        <taxon>Spongiibacter</taxon>
    </lineage>
</organism>